<dbReference type="RefSeq" id="WP_015934650.1">
    <property type="nucleotide sequence ID" value="NC_011891.1"/>
</dbReference>
<dbReference type="PROSITE" id="PS50109">
    <property type="entry name" value="HIS_KIN"/>
    <property type="match status" value="1"/>
</dbReference>
<keyword evidence="4" id="KW-0597">Phosphoprotein</keyword>
<dbReference type="InterPro" id="IPR003660">
    <property type="entry name" value="HAMP_dom"/>
</dbReference>
<keyword evidence="9" id="KW-1133">Transmembrane helix</keyword>
<dbReference type="EMBL" id="CP001359">
    <property type="protein sequence ID" value="ACL66860.1"/>
    <property type="molecule type" value="Genomic_DNA"/>
</dbReference>
<evidence type="ECO:0000313" key="13">
    <source>
        <dbReference type="Proteomes" id="UP000007089"/>
    </source>
</evidence>
<dbReference type="HOGENOM" id="CLU_000445_89_29_7"/>
<dbReference type="InterPro" id="IPR005467">
    <property type="entry name" value="His_kinase_dom"/>
</dbReference>
<dbReference type="InterPro" id="IPR036097">
    <property type="entry name" value="HisK_dim/P_sf"/>
</dbReference>
<comment type="catalytic activity">
    <reaction evidence="1">
        <text>ATP + protein L-histidine = ADP + protein N-phospho-L-histidine.</text>
        <dbReference type="EC" id="2.7.13.3"/>
    </reaction>
</comment>
<evidence type="ECO:0000256" key="9">
    <source>
        <dbReference type="SAM" id="Phobius"/>
    </source>
</evidence>
<organism evidence="12 13">
    <name type="scientific">Anaeromyxobacter dehalogenans (strain ATCC BAA-258 / DSM 21875 / 2CP-1)</name>
    <dbReference type="NCBI Taxonomy" id="455488"/>
    <lineage>
        <taxon>Bacteria</taxon>
        <taxon>Pseudomonadati</taxon>
        <taxon>Myxococcota</taxon>
        <taxon>Myxococcia</taxon>
        <taxon>Myxococcales</taxon>
        <taxon>Cystobacterineae</taxon>
        <taxon>Anaeromyxobacteraceae</taxon>
        <taxon>Anaeromyxobacter</taxon>
    </lineage>
</organism>
<feature type="domain" description="Histidine kinase" evidence="10">
    <location>
        <begin position="309"/>
        <end position="523"/>
    </location>
</feature>
<evidence type="ECO:0000256" key="8">
    <source>
        <dbReference type="SAM" id="MobiDB-lite"/>
    </source>
</evidence>
<dbReference type="Pfam" id="PF02518">
    <property type="entry name" value="HATPase_c"/>
    <property type="match status" value="1"/>
</dbReference>
<protein>
    <recommendedName>
        <fullName evidence="3">histidine kinase</fullName>
        <ecNumber evidence="3">2.7.13.3</ecNumber>
    </recommendedName>
</protein>
<dbReference type="Proteomes" id="UP000007089">
    <property type="component" value="Chromosome"/>
</dbReference>
<dbReference type="Pfam" id="PF00672">
    <property type="entry name" value="HAMP"/>
    <property type="match status" value="1"/>
</dbReference>
<feature type="transmembrane region" description="Helical" evidence="9">
    <location>
        <begin position="193"/>
        <end position="213"/>
    </location>
</feature>
<name>B8J5J8_ANAD2</name>
<dbReference type="Gene3D" id="3.30.565.10">
    <property type="entry name" value="Histidine kinase-like ATPase, C-terminal domain"/>
    <property type="match status" value="1"/>
</dbReference>
<evidence type="ECO:0000256" key="7">
    <source>
        <dbReference type="SAM" id="Coils"/>
    </source>
</evidence>
<dbReference type="InterPro" id="IPR004358">
    <property type="entry name" value="Sig_transdc_His_kin-like_C"/>
</dbReference>
<dbReference type="SMART" id="SM00304">
    <property type="entry name" value="HAMP"/>
    <property type="match status" value="1"/>
</dbReference>
<evidence type="ECO:0000256" key="6">
    <source>
        <dbReference type="ARBA" id="ARBA00022777"/>
    </source>
</evidence>
<feature type="coiled-coil region" evidence="7">
    <location>
        <begin position="248"/>
        <end position="300"/>
    </location>
</feature>
<evidence type="ECO:0000256" key="2">
    <source>
        <dbReference type="ARBA" id="ARBA00004370"/>
    </source>
</evidence>
<evidence type="ECO:0000256" key="5">
    <source>
        <dbReference type="ARBA" id="ARBA00022679"/>
    </source>
</evidence>
<keyword evidence="6 12" id="KW-0418">Kinase</keyword>
<feature type="compositionally biased region" description="Low complexity" evidence="8">
    <location>
        <begin position="538"/>
        <end position="548"/>
    </location>
</feature>
<dbReference type="Gene3D" id="1.10.287.130">
    <property type="match status" value="1"/>
</dbReference>
<evidence type="ECO:0000256" key="4">
    <source>
        <dbReference type="ARBA" id="ARBA00022553"/>
    </source>
</evidence>
<sequence>MPFWRRLSTKLLAAVVLLALLALAAVVLAERRFERHLQDEIVRSTALVGEAVTTVGQAALLGATERHEYRTIGRLAALEGVDRMRVLDPRGTVRYASRPEEIGQTRDKAHASCVPCHAGHELPLSRAPAEQRWREERGPSGRRLVVTTPVYNDRTCATAECHVHPPGRQVLGLLETDVALEPILSGVASFRRGFVSLLVIAIVATSALMYLFLRSEVLGPVAALVEGTRRVAKDQLDVEVRVRSRGELGNLAASFNDMTRSLRRLEDELNGLLAGLEEQVEARTADLRNAQEQLVRTEKLSSLGKLSASIAHEINNPLAGILTFAKLVSRTLAEGPPDDARRAVLQRNLGLVEREAQRCSAIVRNLLDFARERPMAKKPVDPRAAVEEALSLIANQIAIQGVKLERHLPPLPQVLADFGQLRQAFVNVAMNACEAMGAKGGKLRITARAPEGAVEIAFQDDGPGMPPERVSHIFDPFFTTKEKGTGLGLSVVYGIVQRHGGSIAVDSTEGEGTTFTFRLPAVPAERTAEPPAPPIPADPAAAPARAQG</sequence>
<dbReference type="PROSITE" id="PS50885">
    <property type="entry name" value="HAMP"/>
    <property type="match status" value="1"/>
</dbReference>
<dbReference type="InterPro" id="IPR003661">
    <property type="entry name" value="HisK_dim/P_dom"/>
</dbReference>
<dbReference type="InterPro" id="IPR036890">
    <property type="entry name" value="HATPase_C_sf"/>
</dbReference>
<dbReference type="PRINTS" id="PR00344">
    <property type="entry name" value="BCTRLSENSOR"/>
</dbReference>
<dbReference type="SMART" id="SM00387">
    <property type="entry name" value="HATPase_c"/>
    <property type="match status" value="1"/>
</dbReference>
<dbReference type="SUPFAM" id="SSF158472">
    <property type="entry name" value="HAMP domain-like"/>
    <property type="match status" value="1"/>
</dbReference>
<dbReference type="SMART" id="SM00388">
    <property type="entry name" value="HisKA"/>
    <property type="match status" value="1"/>
</dbReference>
<dbReference type="InterPro" id="IPR003594">
    <property type="entry name" value="HATPase_dom"/>
</dbReference>
<keyword evidence="9" id="KW-0472">Membrane</keyword>
<feature type="domain" description="HAMP" evidence="11">
    <location>
        <begin position="215"/>
        <end position="267"/>
    </location>
</feature>
<dbReference type="Gene3D" id="3.30.450.290">
    <property type="match status" value="1"/>
</dbReference>
<evidence type="ECO:0000313" key="12">
    <source>
        <dbReference type="EMBL" id="ACL66860.1"/>
    </source>
</evidence>
<dbReference type="PANTHER" id="PTHR43065">
    <property type="entry name" value="SENSOR HISTIDINE KINASE"/>
    <property type="match status" value="1"/>
</dbReference>
<keyword evidence="9" id="KW-0812">Transmembrane</keyword>
<evidence type="ECO:0000256" key="3">
    <source>
        <dbReference type="ARBA" id="ARBA00012438"/>
    </source>
</evidence>
<dbReference type="GO" id="GO:0016020">
    <property type="term" value="C:membrane"/>
    <property type="evidence" value="ECO:0007669"/>
    <property type="project" value="UniProtKB-SubCell"/>
</dbReference>
<keyword evidence="13" id="KW-1185">Reference proteome</keyword>
<dbReference type="EC" id="2.7.13.3" evidence="3"/>
<evidence type="ECO:0000256" key="1">
    <source>
        <dbReference type="ARBA" id="ARBA00000085"/>
    </source>
</evidence>
<dbReference type="SUPFAM" id="SSF47384">
    <property type="entry name" value="Homodimeric domain of signal transducing histidine kinase"/>
    <property type="match status" value="1"/>
</dbReference>
<dbReference type="KEGG" id="acp:A2cp1_3530"/>
<accession>B8J5J8</accession>
<evidence type="ECO:0000259" key="10">
    <source>
        <dbReference type="PROSITE" id="PS50109"/>
    </source>
</evidence>
<dbReference type="PANTHER" id="PTHR43065:SF42">
    <property type="entry name" value="TWO-COMPONENT SENSOR PPRA"/>
    <property type="match status" value="1"/>
</dbReference>
<evidence type="ECO:0000259" key="11">
    <source>
        <dbReference type="PROSITE" id="PS50885"/>
    </source>
</evidence>
<dbReference type="AlphaFoldDB" id="B8J5J8"/>
<dbReference type="CDD" id="cd06225">
    <property type="entry name" value="HAMP"/>
    <property type="match status" value="1"/>
</dbReference>
<reference evidence="12" key="1">
    <citation type="submission" date="2009-01" db="EMBL/GenBank/DDBJ databases">
        <title>Complete sequence of Anaeromyxobacter dehalogenans 2CP-1.</title>
        <authorList>
            <consortium name="US DOE Joint Genome Institute"/>
            <person name="Lucas S."/>
            <person name="Copeland A."/>
            <person name="Lapidus A."/>
            <person name="Glavina del Rio T."/>
            <person name="Dalin E."/>
            <person name="Tice H."/>
            <person name="Bruce D."/>
            <person name="Goodwin L."/>
            <person name="Pitluck S."/>
            <person name="Saunders E."/>
            <person name="Brettin T."/>
            <person name="Detter J.C."/>
            <person name="Han C."/>
            <person name="Larimer F."/>
            <person name="Land M."/>
            <person name="Hauser L."/>
            <person name="Kyrpides N."/>
            <person name="Ovchinnikova G."/>
            <person name="Beliaev A.S."/>
            <person name="Richardson P."/>
        </authorList>
    </citation>
    <scope>NUCLEOTIDE SEQUENCE</scope>
    <source>
        <strain evidence="12">2CP-1</strain>
    </source>
</reference>
<dbReference type="Gene3D" id="6.10.340.10">
    <property type="match status" value="1"/>
</dbReference>
<gene>
    <name evidence="12" type="ordered locus">A2cp1_3530</name>
</gene>
<dbReference type="CDD" id="cd00082">
    <property type="entry name" value="HisKA"/>
    <property type="match status" value="1"/>
</dbReference>
<dbReference type="SUPFAM" id="SSF55874">
    <property type="entry name" value="ATPase domain of HSP90 chaperone/DNA topoisomerase II/histidine kinase"/>
    <property type="match status" value="1"/>
</dbReference>
<feature type="region of interest" description="Disordered" evidence="8">
    <location>
        <begin position="524"/>
        <end position="548"/>
    </location>
</feature>
<comment type="subcellular location">
    <subcellularLocation>
        <location evidence="2">Membrane</location>
    </subcellularLocation>
</comment>
<proteinExistence type="predicted"/>
<dbReference type="Pfam" id="PF00512">
    <property type="entry name" value="HisKA"/>
    <property type="match status" value="1"/>
</dbReference>
<dbReference type="GO" id="GO:0000155">
    <property type="term" value="F:phosphorelay sensor kinase activity"/>
    <property type="evidence" value="ECO:0007669"/>
    <property type="project" value="InterPro"/>
</dbReference>
<keyword evidence="7" id="KW-0175">Coiled coil</keyword>
<keyword evidence="5" id="KW-0808">Transferase</keyword>